<dbReference type="EMBL" id="FN654278">
    <property type="protein sequence ID" value="CBY30590.1"/>
    <property type="molecule type" value="Genomic_DNA"/>
</dbReference>
<dbReference type="GO" id="GO:0000052">
    <property type="term" value="P:citrulline metabolic process"/>
    <property type="evidence" value="ECO:0007669"/>
    <property type="project" value="TreeGrafter"/>
</dbReference>
<dbReference type="PANTHER" id="PTHR12737">
    <property type="entry name" value="DIMETHYLARGININE DIMETHYLAMINOHYDROLASE"/>
    <property type="match status" value="1"/>
</dbReference>
<dbReference type="GO" id="GO:0006525">
    <property type="term" value="P:arginine metabolic process"/>
    <property type="evidence" value="ECO:0007669"/>
    <property type="project" value="TreeGrafter"/>
</dbReference>
<protein>
    <submittedName>
        <fullName evidence="3">Uncharacterized protein</fullName>
    </submittedName>
</protein>
<accession>E4Y4J2</accession>
<evidence type="ECO:0000313" key="3">
    <source>
        <dbReference type="EMBL" id="CBY30590.1"/>
    </source>
</evidence>
<dbReference type="Gene3D" id="3.75.10.10">
    <property type="entry name" value="L-arginine/glycine Amidinotransferase, Chain A"/>
    <property type="match status" value="1"/>
</dbReference>
<dbReference type="Proteomes" id="UP000011014">
    <property type="component" value="Unassembled WGS sequence"/>
</dbReference>
<evidence type="ECO:0000256" key="2">
    <source>
        <dbReference type="ARBA" id="ARBA00022801"/>
    </source>
</evidence>
<keyword evidence="2" id="KW-0378">Hydrolase</keyword>
<reference evidence="3" key="1">
    <citation type="journal article" date="2010" name="Science">
        <title>Plasticity of animal genome architecture unmasked by rapid evolution of a pelagic tunicate.</title>
        <authorList>
            <person name="Denoeud F."/>
            <person name="Henriet S."/>
            <person name="Mungpakdee S."/>
            <person name="Aury J.M."/>
            <person name="Da Silva C."/>
            <person name="Brinkmann H."/>
            <person name="Mikhaleva J."/>
            <person name="Olsen L.C."/>
            <person name="Jubin C."/>
            <person name="Canestro C."/>
            <person name="Bouquet J.M."/>
            <person name="Danks G."/>
            <person name="Poulain J."/>
            <person name="Campsteijn C."/>
            <person name="Adamski M."/>
            <person name="Cross I."/>
            <person name="Yadetie F."/>
            <person name="Muffato M."/>
            <person name="Louis A."/>
            <person name="Butcher S."/>
            <person name="Tsagkogeorga G."/>
            <person name="Konrad A."/>
            <person name="Singh S."/>
            <person name="Jensen M.F."/>
            <person name="Cong E.H."/>
            <person name="Eikeseth-Otteraa H."/>
            <person name="Noel B."/>
            <person name="Anthouard V."/>
            <person name="Porcel B.M."/>
            <person name="Kachouri-Lafond R."/>
            <person name="Nishino A."/>
            <person name="Ugolini M."/>
            <person name="Chourrout P."/>
            <person name="Nishida H."/>
            <person name="Aasland R."/>
            <person name="Huzurbazar S."/>
            <person name="Westhof E."/>
            <person name="Delsuc F."/>
            <person name="Lehrach H."/>
            <person name="Reinhardt R."/>
            <person name="Weissenbach J."/>
            <person name="Roy S.W."/>
            <person name="Artiguenave F."/>
            <person name="Postlethwait J.H."/>
            <person name="Manak J.R."/>
            <person name="Thompson E.M."/>
            <person name="Jaillon O."/>
            <person name="Du Pasquier L."/>
            <person name="Boudinot P."/>
            <person name="Liberles D.A."/>
            <person name="Volff J.N."/>
            <person name="Philippe H."/>
            <person name="Lenhard B."/>
            <person name="Roest Crollius H."/>
            <person name="Wincker P."/>
            <person name="Chourrout D."/>
        </authorList>
    </citation>
    <scope>NUCLEOTIDE SEQUENCE [LARGE SCALE GENOMIC DNA]</scope>
</reference>
<organism evidence="3">
    <name type="scientific">Oikopleura dioica</name>
    <name type="common">Tunicate</name>
    <dbReference type="NCBI Taxonomy" id="34765"/>
    <lineage>
        <taxon>Eukaryota</taxon>
        <taxon>Metazoa</taxon>
        <taxon>Chordata</taxon>
        <taxon>Tunicata</taxon>
        <taxon>Appendicularia</taxon>
        <taxon>Copelata</taxon>
        <taxon>Oikopleuridae</taxon>
        <taxon>Oikopleura</taxon>
    </lineage>
</organism>
<dbReference type="AlphaFoldDB" id="E4Y4J2"/>
<dbReference type="PANTHER" id="PTHR12737:SF9">
    <property type="entry name" value="DIMETHYLARGININASE"/>
    <property type="match status" value="1"/>
</dbReference>
<comment type="similarity">
    <text evidence="1">Belongs to the DDAH family.</text>
</comment>
<dbReference type="SUPFAM" id="SSF55909">
    <property type="entry name" value="Pentein"/>
    <property type="match status" value="1"/>
</dbReference>
<dbReference type="InterPro" id="IPR033199">
    <property type="entry name" value="DDAH-like"/>
</dbReference>
<dbReference type="GO" id="GO:0016597">
    <property type="term" value="F:amino acid binding"/>
    <property type="evidence" value="ECO:0007669"/>
    <property type="project" value="TreeGrafter"/>
</dbReference>
<proteinExistence type="inferred from homology"/>
<evidence type="ECO:0000256" key="1">
    <source>
        <dbReference type="ARBA" id="ARBA00008532"/>
    </source>
</evidence>
<gene>
    <name evidence="3" type="ORF">GSOID_T00018466001</name>
</gene>
<dbReference type="GO" id="GO:0045429">
    <property type="term" value="P:positive regulation of nitric oxide biosynthetic process"/>
    <property type="evidence" value="ECO:0007669"/>
    <property type="project" value="TreeGrafter"/>
</dbReference>
<sequence length="90" mass="10148">MEYNTAVCRGIPKSLIEGGLRLENDHSPIDEAFMRRQHDEYTDALKKWGLKVIELPADESLPDCVFTEDAAVVVDKKAVLTNQGHPARHF</sequence>
<dbReference type="GO" id="GO:0016403">
    <property type="term" value="F:dimethylargininase activity"/>
    <property type="evidence" value="ECO:0007669"/>
    <property type="project" value="TreeGrafter"/>
</dbReference>
<name>E4Y4J2_OIKDI</name>